<name>A0ABX7X707_9GAMM</name>
<feature type="domain" description="Lytic transglycosylase MltA" evidence="3">
    <location>
        <begin position="143"/>
        <end position="266"/>
    </location>
</feature>
<reference evidence="4 5" key="1">
    <citation type="submission" date="2021-04" db="EMBL/GenBank/DDBJ databases">
        <title>Genomics, taxonomy and metabolism of representatives of sulfur bacteria of the genus Thiothrix: Thiothrix fructosivorans QT, Thiothrix unzii A1T and three new species, Thiothrix subterranea sp. nov., Thiothrix litoralis sp. nov. and 'Candidatus Thiothrix anitrata' sp. nov.</title>
        <authorList>
            <person name="Ravin N.V."/>
            <person name="Smolyakov D."/>
            <person name="Rudenko T.S."/>
            <person name="Mardanov A.V."/>
            <person name="Beletsky A.V."/>
            <person name="Markov N.D."/>
            <person name="Fomenkov A.I."/>
            <person name="Roberts R.J."/>
            <person name="Karnachuk O.V."/>
            <person name="Novikov A."/>
            <person name="Grabovich M.Y."/>
        </authorList>
    </citation>
    <scope>NUCLEOTIDE SEQUENCE [LARGE SCALE GENOMIC DNA]</scope>
    <source>
        <strain evidence="4 5">A52</strain>
    </source>
</reference>
<sequence length="365" mass="40746">MQRKIRLTIGLWLLVACCAVNATENTPKPVNCEVQIRGSSLDLDEACIRKTPELRRALVDMAVYLQSTDANKLTAPGYHGPMDKQRLIKTVEQLVAWLDSEPNTQQPIGKQFDFYALGDPQDKRPVQYGGYFTPQLGVQAHESAEYRYPVYTKPKGDAALPSRREIMQGALKGKGLEIAWTNDPIGYYFMQVQGSGLMRFPDGKTQLLGFAGKNAHPYTSIGRYMQDKGYLRTDNLSNTAVRQWLKLNPDKLDEVLGANPSFVFFRPVKDVVRSASTLPVIAGHTASVDNRMIPFGSVLLVELPIRDNNGKIVQHEWRLLLASDRRSDDRGVVRIGIYTGEGEAGRLEAQRFFPAGRAFLLQSGS</sequence>
<dbReference type="EC" id="4.2.2.n1" evidence="1"/>
<keyword evidence="1" id="KW-0961">Cell wall biogenesis/degradation</keyword>
<evidence type="ECO:0000256" key="2">
    <source>
        <dbReference type="SAM" id="SignalP"/>
    </source>
</evidence>
<keyword evidence="5" id="KW-1185">Reference proteome</keyword>
<dbReference type="PANTHER" id="PTHR30124:SF0">
    <property type="entry name" value="MEMBRANE-BOUND LYTIC MUREIN TRANSGLYCOSYLASE A"/>
    <property type="match status" value="1"/>
</dbReference>
<dbReference type="InterPro" id="IPR036908">
    <property type="entry name" value="RlpA-like_sf"/>
</dbReference>
<feature type="chain" id="PRO_5047545978" description="Membrane-bound lytic murein transglycosylase A" evidence="2">
    <location>
        <begin position="23"/>
        <end position="365"/>
    </location>
</feature>
<dbReference type="CDD" id="cd14668">
    <property type="entry name" value="mlta_B"/>
    <property type="match status" value="1"/>
</dbReference>
<keyword evidence="1" id="KW-0456">Lyase</keyword>
<comment type="catalytic activity">
    <reaction evidence="1">
        <text>Exolytic cleavage of the (1-&gt;4)-beta-glycosidic linkage between N-acetylmuramic acid (MurNAc) and N-acetylglucosamine (GlcNAc) residues in peptidoglycan, from either the reducing or the non-reducing ends of the peptidoglycan chains, with concomitant formation of a 1,6-anhydrobond in the MurNAc residue.</text>
        <dbReference type="EC" id="4.2.2.n1"/>
    </reaction>
</comment>
<dbReference type="InterPro" id="IPR005300">
    <property type="entry name" value="MltA_B"/>
</dbReference>
<feature type="signal peptide" evidence="2">
    <location>
        <begin position="1"/>
        <end position="22"/>
    </location>
</feature>
<proteinExistence type="predicted"/>
<dbReference type="PIRSF" id="PIRSF019422">
    <property type="entry name" value="MltA"/>
    <property type="match status" value="1"/>
</dbReference>
<dbReference type="InterPro" id="IPR026044">
    <property type="entry name" value="MltA"/>
</dbReference>
<comment type="function">
    <text evidence="1">Murein-degrading enzyme. May play a role in recycling of muropeptides during cell elongation and/or cell division.</text>
</comment>
<dbReference type="Gene3D" id="2.40.40.10">
    <property type="entry name" value="RlpA-like domain"/>
    <property type="match status" value="1"/>
</dbReference>
<dbReference type="PROSITE" id="PS51257">
    <property type="entry name" value="PROKAR_LIPOPROTEIN"/>
    <property type="match status" value="1"/>
</dbReference>
<dbReference type="Pfam" id="PF03562">
    <property type="entry name" value="MltA"/>
    <property type="match status" value="1"/>
</dbReference>
<dbReference type="RefSeq" id="WP_210228361.1">
    <property type="nucleotide sequence ID" value="NZ_CP072800.1"/>
</dbReference>
<keyword evidence="2" id="KW-0732">Signal</keyword>
<protein>
    <recommendedName>
        <fullName evidence="1">Membrane-bound lytic murein transglycosylase A</fullName>
        <ecNumber evidence="1">4.2.2.n1</ecNumber>
    </recommendedName>
    <alternativeName>
        <fullName evidence="1">Murein hydrolase A</fullName>
    </alternativeName>
</protein>
<dbReference type="EMBL" id="CP072800">
    <property type="protein sequence ID" value="QTR50648.1"/>
    <property type="molecule type" value="Genomic_DNA"/>
</dbReference>
<dbReference type="Proteomes" id="UP000672027">
    <property type="component" value="Chromosome"/>
</dbReference>
<dbReference type="SUPFAM" id="SSF50685">
    <property type="entry name" value="Barwin-like endoglucanases"/>
    <property type="match status" value="1"/>
</dbReference>
<accession>A0ABX7X707</accession>
<gene>
    <name evidence="4" type="ORF">J8380_03520</name>
</gene>
<evidence type="ECO:0000313" key="4">
    <source>
        <dbReference type="EMBL" id="QTR50648.1"/>
    </source>
</evidence>
<dbReference type="SMART" id="SM00925">
    <property type="entry name" value="MltA"/>
    <property type="match status" value="1"/>
</dbReference>
<evidence type="ECO:0000256" key="1">
    <source>
        <dbReference type="PIRNR" id="PIRNR019422"/>
    </source>
</evidence>
<dbReference type="PANTHER" id="PTHR30124">
    <property type="entry name" value="MEMBRANE-BOUND LYTIC MUREIN TRANSGLYCOSYLASE A"/>
    <property type="match status" value="1"/>
</dbReference>
<organism evidence="4 5">
    <name type="scientific">Candidatus Thiothrix anitrata</name>
    <dbReference type="NCBI Taxonomy" id="2823902"/>
    <lineage>
        <taxon>Bacteria</taxon>
        <taxon>Pseudomonadati</taxon>
        <taxon>Pseudomonadota</taxon>
        <taxon>Gammaproteobacteria</taxon>
        <taxon>Thiotrichales</taxon>
        <taxon>Thiotrichaceae</taxon>
        <taxon>Thiothrix</taxon>
    </lineage>
</organism>
<evidence type="ECO:0000259" key="3">
    <source>
        <dbReference type="SMART" id="SM00925"/>
    </source>
</evidence>
<dbReference type="Gene3D" id="2.40.240.50">
    <property type="entry name" value="Barwin-like endoglucanases"/>
    <property type="match status" value="1"/>
</dbReference>
<evidence type="ECO:0000313" key="5">
    <source>
        <dbReference type="Proteomes" id="UP000672027"/>
    </source>
</evidence>